<dbReference type="OrthoDB" id="430659at2759"/>
<dbReference type="AlphaFoldDB" id="A0A4C2A6W6"/>
<accession>A0A4C2A6W6</accession>
<sequence>MSCITGYLIWATRKYSSACQDLQYKSTEDVIADISEATAAEEEEAAALTALLIDNDSPV</sequence>
<protein>
    <submittedName>
        <fullName evidence="1">Uncharacterized protein</fullName>
    </submittedName>
</protein>
<keyword evidence="2" id="KW-1185">Reference proteome</keyword>
<reference evidence="1 2" key="1">
    <citation type="journal article" date="2019" name="Commun. Biol.">
        <title>The bagworm genome reveals a unique fibroin gene that provides high tensile strength.</title>
        <authorList>
            <person name="Kono N."/>
            <person name="Nakamura H."/>
            <person name="Ohtoshi R."/>
            <person name="Tomita M."/>
            <person name="Numata K."/>
            <person name="Arakawa K."/>
        </authorList>
    </citation>
    <scope>NUCLEOTIDE SEQUENCE [LARGE SCALE GENOMIC DNA]</scope>
</reference>
<evidence type="ECO:0000313" key="2">
    <source>
        <dbReference type="Proteomes" id="UP000299102"/>
    </source>
</evidence>
<name>A0A4C2A6W6_EUMVA</name>
<dbReference type="EMBL" id="BGZK01002703">
    <property type="protein sequence ID" value="GBP95930.1"/>
    <property type="molecule type" value="Genomic_DNA"/>
</dbReference>
<organism evidence="1 2">
    <name type="scientific">Eumeta variegata</name>
    <name type="common">Bagworm moth</name>
    <name type="synonym">Eumeta japonica</name>
    <dbReference type="NCBI Taxonomy" id="151549"/>
    <lineage>
        <taxon>Eukaryota</taxon>
        <taxon>Metazoa</taxon>
        <taxon>Ecdysozoa</taxon>
        <taxon>Arthropoda</taxon>
        <taxon>Hexapoda</taxon>
        <taxon>Insecta</taxon>
        <taxon>Pterygota</taxon>
        <taxon>Neoptera</taxon>
        <taxon>Endopterygota</taxon>
        <taxon>Lepidoptera</taxon>
        <taxon>Glossata</taxon>
        <taxon>Ditrysia</taxon>
        <taxon>Tineoidea</taxon>
        <taxon>Psychidae</taxon>
        <taxon>Oiketicinae</taxon>
        <taxon>Eumeta</taxon>
    </lineage>
</organism>
<dbReference type="Proteomes" id="UP000299102">
    <property type="component" value="Unassembled WGS sequence"/>
</dbReference>
<comment type="caution">
    <text evidence="1">The sequence shown here is derived from an EMBL/GenBank/DDBJ whole genome shotgun (WGS) entry which is preliminary data.</text>
</comment>
<gene>
    <name evidence="1" type="ORF">EVAR_71330_1</name>
</gene>
<proteinExistence type="predicted"/>
<evidence type="ECO:0000313" key="1">
    <source>
        <dbReference type="EMBL" id="GBP95930.1"/>
    </source>
</evidence>
<feature type="non-terminal residue" evidence="1">
    <location>
        <position position="59"/>
    </location>
</feature>